<accession>A0A558D469</accession>
<feature type="domain" description="Putative oxidoreductase/dehydrogenase Rossmann-like" evidence="2">
    <location>
        <begin position="6"/>
        <end position="121"/>
    </location>
</feature>
<evidence type="ECO:0000259" key="2">
    <source>
        <dbReference type="Pfam" id="PF10727"/>
    </source>
</evidence>
<dbReference type="Proteomes" id="UP000317355">
    <property type="component" value="Unassembled WGS sequence"/>
</dbReference>
<evidence type="ECO:0000259" key="3">
    <source>
        <dbReference type="Pfam" id="PF10728"/>
    </source>
</evidence>
<dbReference type="SUPFAM" id="SSF51735">
    <property type="entry name" value="NAD(P)-binding Rossmann-fold domains"/>
    <property type="match status" value="1"/>
</dbReference>
<feature type="domain" description="DUF2520" evidence="3">
    <location>
        <begin position="139"/>
        <end position="266"/>
    </location>
</feature>
<gene>
    <name evidence="4" type="ORF">FHK82_07585</name>
</gene>
<dbReference type="AlphaFoldDB" id="A0A558D469"/>
<comment type="caution">
    <text evidence="4">The sequence shown here is derived from an EMBL/GenBank/DDBJ whole genome shotgun (WGS) entry which is preliminary data.</text>
</comment>
<dbReference type="Pfam" id="PF10727">
    <property type="entry name" value="Rossmann-like"/>
    <property type="match status" value="1"/>
</dbReference>
<dbReference type="SUPFAM" id="SSF48179">
    <property type="entry name" value="6-phosphogluconate dehydrogenase C-terminal domain-like"/>
    <property type="match status" value="1"/>
</dbReference>
<dbReference type="Gene3D" id="3.40.50.720">
    <property type="entry name" value="NAD(P)-binding Rossmann-like Domain"/>
    <property type="match status" value="1"/>
</dbReference>
<dbReference type="InterPro" id="IPR018931">
    <property type="entry name" value="DUF2520"/>
</dbReference>
<dbReference type="InterPro" id="IPR008927">
    <property type="entry name" value="6-PGluconate_DH-like_C_sf"/>
</dbReference>
<protein>
    <submittedName>
        <fullName evidence="4">DUF2520 domain-containing protein</fullName>
    </submittedName>
</protein>
<dbReference type="Pfam" id="PF10728">
    <property type="entry name" value="DUF2520"/>
    <property type="match status" value="1"/>
</dbReference>
<evidence type="ECO:0000256" key="1">
    <source>
        <dbReference type="ARBA" id="ARBA00023002"/>
    </source>
</evidence>
<organism evidence="4 5">
    <name type="scientific">Sedimenticola thiotaurini</name>
    <dbReference type="NCBI Taxonomy" id="1543721"/>
    <lineage>
        <taxon>Bacteria</taxon>
        <taxon>Pseudomonadati</taxon>
        <taxon>Pseudomonadota</taxon>
        <taxon>Gammaproteobacteria</taxon>
        <taxon>Chromatiales</taxon>
        <taxon>Sedimenticolaceae</taxon>
        <taxon>Sedimenticola</taxon>
    </lineage>
</organism>
<evidence type="ECO:0000313" key="4">
    <source>
        <dbReference type="EMBL" id="TVT55791.1"/>
    </source>
</evidence>
<keyword evidence="1" id="KW-0560">Oxidoreductase</keyword>
<proteinExistence type="predicted"/>
<dbReference type="InterPro" id="IPR036291">
    <property type="entry name" value="NAD(P)-bd_dom_sf"/>
</dbReference>
<dbReference type="InterPro" id="IPR019665">
    <property type="entry name" value="OxRdtase/DH_put_Rossmann_dom"/>
</dbReference>
<dbReference type="InterPro" id="IPR037108">
    <property type="entry name" value="TM1727-like_C_sf"/>
</dbReference>
<dbReference type="GO" id="GO:0016491">
    <property type="term" value="F:oxidoreductase activity"/>
    <property type="evidence" value="ECO:0007669"/>
    <property type="project" value="UniProtKB-KW"/>
</dbReference>
<dbReference type="Gene3D" id="1.10.1040.20">
    <property type="entry name" value="ProC-like, C-terminal domain"/>
    <property type="match status" value="1"/>
</dbReference>
<evidence type="ECO:0000313" key="5">
    <source>
        <dbReference type="Proteomes" id="UP000317355"/>
    </source>
</evidence>
<dbReference type="PANTHER" id="PTHR40459:SF1">
    <property type="entry name" value="CONSERVED HYPOTHETICAL ALANINE AND LEUCINE RICH PROTEIN"/>
    <property type="match status" value="1"/>
</dbReference>
<dbReference type="PANTHER" id="PTHR40459">
    <property type="entry name" value="CONSERVED HYPOTHETICAL ALANINE AND LEUCINE RICH PROTEIN"/>
    <property type="match status" value="1"/>
</dbReference>
<reference evidence="4 5" key="1">
    <citation type="submission" date="2019-07" db="EMBL/GenBank/DDBJ databases">
        <title>The pathways for chlorine oxyanion respiration interact through the shared metabolite chlorate.</title>
        <authorList>
            <person name="Barnum T.P."/>
            <person name="Cheng Y."/>
            <person name="Hill K.A."/>
            <person name="Lucas L.N."/>
            <person name="Carlson H.K."/>
            <person name="Coates J.D."/>
        </authorList>
    </citation>
    <scope>NUCLEOTIDE SEQUENCE [LARGE SCALE GENOMIC DNA]</scope>
    <source>
        <strain evidence="4">BK-3</strain>
    </source>
</reference>
<name>A0A558D469_9GAMM</name>
<sequence>MTTERIALIGAGAAGSAMLLALHQAGYPIIGVASRRLESAKQCAERVECPLATTDAARVVVNADIIFIATPDDQITTVCQAIADQGVIRPGQLFIHLSGALTSDALSPAQNKGAETLSLHPIQALADPAKGAELLKKSYFCLEGLSSAVAKAMSLVNALSGKTLVVPADKKALYHAALCVAANYLVTLESVAVSLLEQIGIDRSAGMQALLPLIQGSVENLVNSGLPDALTGPISRGDTETIAHHIDSMREIPAAYQALYRMLGKETIELALKKGGLEPEEAEQIKLLLTPQPPDACLIS</sequence>
<dbReference type="EMBL" id="VMRY01000028">
    <property type="protein sequence ID" value="TVT55791.1"/>
    <property type="molecule type" value="Genomic_DNA"/>
</dbReference>